<reference evidence="2 3" key="1">
    <citation type="submission" date="2016-05" db="EMBL/GenBank/DDBJ databases">
        <title>Comparative analysis of secretome profiles of manganese(II)-oxidizing ascomycete fungi.</title>
        <authorList>
            <consortium name="DOE Joint Genome Institute"/>
            <person name="Zeiner C.A."/>
            <person name="Purvine S.O."/>
            <person name="Zink E.M."/>
            <person name="Wu S."/>
            <person name="Pasa-Tolic L."/>
            <person name="Chaput D.L."/>
            <person name="Haridas S."/>
            <person name="Grigoriev I.V."/>
            <person name="Santelli C.M."/>
            <person name="Hansel C.M."/>
        </authorList>
    </citation>
    <scope>NUCLEOTIDE SEQUENCE [LARGE SCALE GENOMIC DNA]</scope>
    <source>
        <strain evidence="2 3">AP3s5-JAC2a</strain>
    </source>
</reference>
<organism evidence="2 3">
    <name type="scientific">Paraphaeosphaeria sporulosa</name>
    <dbReference type="NCBI Taxonomy" id="1460663"/>
    <lineage>
        <taxon>Eukaryota</taxon>
        <taxon>Fungi</taxon>
        <taxon>Dikarya</taxon>
        <taxon>Ascomycota</taxon>
        <taxon>Pezizomycotina</taxon>
        <taxon>Dothideomycetes</taxon>
        <taxon>Pleosporomycetidae</taxon>
        <taxon>Pleosporales</taxon>
        <taxon>Massarineae</taxon>
        <taxon>Didymosphaeriaceae</taxon>
        <taxon>Paraphaeosphaeria</taxon>
    </lineage>
</organism>
<dbReference type="AlphaFoldDB" id="A0A177C1K4"/>
<gene>
    <name evidence="2" type="ORF">CC84DRAFT_1180659</name>
</gene>
<dbReference type="OrthoDB" id="4757095at2759"/>
<dbReference type="EMBL" id="KV441559">
    <property type="protein sequence ID" value="OAG00678.1"/>
    <property type="molecule type" value="Genomic_DNA"/>
</dbReference>
<evidence type="ECO:0000259" key="1">
    <source>
        <dbReference type="Pfam" id="PF24864"/>
    </source>
</evidence>
<dbReference type="InParanoid" id="A0A177C1K4"/>
<feature type="domain" description="DUF7730" evidence="1">
    <location>
        <begin position="125"/>
        <end position="303"/>
    </location>
</feature>
<keyword evidence="3" id="KW-1185">Reference proteome</keyword>
<dbReference type="Pfam" id="PF24864">
    <property type="entry name" value="DUF7730"/>
    <property type="match status" value="1"/>
</dbReference>
<evidence type="ECO:0000313" key="2">
    <source>
        <dbReference type="EMBL" id="OAG00678.1"/>
    </source>
</evidence>
<name>A0A177C1K4_9PLEO</name>
<evidence type="ECO:0000313" key="3">
    <source>
        <dbReference type="Proteomes" id="UP000077069"/>
    </source>
</evidence>
<dbReference type="PANTHER" id="PTHR38790">
    <property type="entry name" value="2EXR DOMAIN-CONTAINING PROTEIN-RELATED"/>
    <property type="match status" value="1"/>
</dbReference>
<accession>A0A177C1K4</accession>
<dbReference type="InterPro" id="IPR056632">
    <property type="entry name" value="DUF7730"/>
</dbReference>
<dbReference type="PANTHER" id="PTHR38790:SF4">
    <property type="entry name" value="2EXR DOMAIN-CONTAINING PROTEIN"/>
    <property type="match status" value="1"/>
</dbReference>
<dbReference type="STRING" id="1460663.A0A177C1K4"/>
<dbReference type="Proteomes" id="UP000077069">
    <property type="component" value="Unassembled WGS sequence"/>
</dbReference>
<proteinExistence type="predicted"/>
<sequence length="350" mass="40253">MTRLYQSPCLFVLQRPDCAPRSLTQLILTSLLHRTPSSTIQTTPVTRTGMGSYSAYDHAYDSRFKIPSTSSPTAVKRFLETIKGGEGNEEKHYARWRNEQDERWRARLPRKSERAALSLNAKSSSQLQSRFFQLPLEVRDDIYQYIFDGGTLRLDVQEKVDGKVVRNKEPYRLRNLEPQQCVAILQACKRTYVEAAHLLYTTHTFMFSDLTSFLCFERLVPSHHWHRIKSIGITWDYDEVGHDFEYDHLPCPTNEETWKEVCRAVSEMKGLEHLRVDLEKCPMNPYQASDLDLQQPLRDITAPIVLDLFVYGKRKALTAICGCGCGGIEGRCYGSVAFDQTSLDYESDSE</sequence>
<dbReference type="RefSeq" id="XP_018031043.1">
    <property type="nucleotide sequence ID" value="XM_018180492.1"/>
</dbReference>
<dbReference type="GeneID" id="28763978"/>
<protein>
    <recommendedName>
        <fullName evidence="1">DUF7730 domain-containing protein</fullName>
    </recommendedName>
</protein>